<protein>
    <submittedName>
        <fullName evidence="6">FG-GAP-like repeat-containing protein</fullName>
    </submittedName>
</protein>
<dbReference type="InterPro" id="IPR028994">
    <property type="entry name" value="Integrin_alpha_N"/>
</dbReference>
<dbReference type="Pfam" id="PF13517">
    <property type="entry name" value="FG-GAP_3"/>
    <property type="match status" value="3"/>
</dbReference>
<dbReference type="Proteomes" id="UP001595859">
    <property type="component" value="Unassembled WGS sequence"/>
</dbReference>
<evidence type="ECO:0000256" key="3">
    <source>
        <dbReference type="ARBA" id="ARBA00022801"/>
    </source>
</evidence>
<proteinExistence type="inferred from homology"/>
<dbReference type="SUPFAM" id="SSF69318">
    <property type="entry name" value="Integrin alpha N-terminal domain"/>
    <property type="match status" value="1"/>
</dbReference>
<feature type="signal peptide" evidence="5">
    <location>
        <begin position="1"/>
        <end position="24"/>
    </location>
</feature>
<dbReference type="PANTHER" id="PTHR46580">
    <property type="entry name" value="SENSOR KINASE-RELATED"/>
    <property type="match status" value="1"/>
</dbReference>
<dbReference type="Gene3D" id="2.115.10.20">
    <property type="entry name" value="Glycosyl hydrolase domain, family 43"/>
    <property type="match status" value="2"/>
</dbReference>
<dbReference type="Pfam" id="PF04616">
    <property type="entry name" value="Glyco_hydro_43"/>
    <property type="match status" value="1"/>
</dbReference>
<accession>A0ABV9SCI4</accession>
<sequence>MGKGLRLLALVLVSTGLTAAPAGAAPAPPTVSAGNFIRVYDPSAGESTQWYYNDHTLVRDVVTGTWHVYAITHAEPANPLDEKHFGHATAPSPNGPWTKRPFALSANPALGESHIWAPHVIHHNGVYYMYYAAGTPDHAAYRMHLATSTDLNNWTRSAANPLFTDGFDARDPMVTRVGPLWVMYYTANSTPSGGNHQVAYRTSTDLVHWSGKRVAFQHPASGTYGGPTESPFVVFRGGWWYLSVCCDSGYKDTRVYRSRDPFHFSVNDLAGRVDAHAAEIVTEPSGATWMTGAGWGQGGLHVAPLHVNSSYAGVFTGSHADFDGDGRDDVVTFTHDPLADVYVALSNGSGFSGTSVKWHDFFALSGETPLTGDFDGDGRDDIATFTHGALADVHVALSTGSSFGASAKWHDWFSVDGEVPAVGDVNGDGRDDIVTFTRNAAGDVYVALSTGTSFTASAKWHEFFGIAGESPGVVDVNGDGRADIVTFTHGALADVHVALSTGSSFGASAKWHDSFAPGLSDPRLADVNGDGRADLVQFSREGVVHVARSTGVGFGPAAKWHDFFAPQGEFPYVGDYNGDGKADIVTFTKLPGADTYVALSTGTGFGPGPKWHDYFGLPGETTL</sequence>
<name>A0ABV9SCI4_9PSEU</name>
<dbReference type="EMBL" id="JBHSIS010000022">
    <property type="protein sequence ID" value="MFC4858598.1"/>
    <property type="molecule type" value="Genomic_DNA"/>
</dbReference>
<dbReference type="RefSeq" id="WP_378061132.1">
    <property type="nucleotide sequence ID" value="NZ_JBHSIS010000022.1"/>
</dbReference>
<dbReference type="SUPFAM" id="SSF75005">
    <property type="entry name" value="Arabinanase/levansucrase/invertase"/>
    <property type="match status" value="1"/>
</dbReference>
<organism evidence="6 7">
    <name type="scientific">Actinophytocola glycyrrhizae</name>
    <dbReference type="NCBI Taxonomy" id="2044873"/>
    <lineage>
        <taxon>Bacteria</taxon>
        <taxon>Bacillati</taxon>
        <taxon>Actinomycetota</taxon>
        <taxon>Actinomycetes</taxon>
        <taxon>Pseudonocardiales</taxon>
        <taxon>Pseudonocardiaceae</taxon>
    </lineage>
</organism>
<evidence type="ECO:0000313" key="6">
    <source>
        <dbReference type="EMBL" id="MFC4858598.1"/>
    </source>
</evidence>
<reference evidence="7" key="1">
    <citation type="journal article" date="2019" name="Int. J. Syst. Evol. Microbiol.">
        <title>The Global Catalogue of Microorganisms (GCM) 10K type strain sequencing project: providing services to taxonomists for standard genome sequencing and annotation.</title>
        <authorList>
            <consortium name="The Broad Institute Genomics Platform"/>
            <consortium name="The Broad Institute Genome Sequencing Center for Infectious Disease"/>
            <person name="Wu L."/>
            <person name="Ma J."/>
        </authorList>
    </citation>
    <scope>NUCLEOTIDE SEQUENCE [LARGE SCALE GENOMIC DNA]</scope>
    <source>
        <strain evidence="7">ZS-22-S1</strain>
    </source>
</reference>
<keyword evidence="7" id="KW-1185">Reference proteome</keyword>
<evidence type="ECO:0000256" key="1">
    <source>
        <dbReference type="ARBA" id="ARBA00009865"/>
    </source>
</evidence>
<comment type="similarity">
    <text evidence="1">Belongs to the glycosyl hydrolase 43 family.</text>
</comment>
<keyword evidence="3" id="KW-0378">Hydrolase</keyword>
<evidence type="ECO:0000256" key="4">
    <source>
        <dbReference type="ARBA" id="ARBA00023295"/>
    </source>
</evidence>
<dbReference type="Gene3D" id="2.130.10.130">
    <property type="entry name" value="Integrin alpha, N-terminal"/>
    <property type="match status" value="1"/>
</dbReference>
<evidence type="ECO:0000313" key="7">
    <source>
        <dbReference type="Proteomes" id="UP001595859"/>
    </source>
</evidence>
<dbReference type="InterPro" id="IPR023296">
    <property type="entry name" value="Glyco_hydro_beta-prop_sf"/>
</dbReference>
<comment type="caution">
    <text evidence="6">The sequence shown here is derived from an EMBL/GenBank/DDBJ whole genome shotgun (WGS) entry which is preliminary data.</text>
</comment>
<gene>
    <name evidence="6" type="ORF">ACFPCV_34305</name>
</gene>
<dbReference type="InterPro" id="IPR013517">
    <property type="entry name" value="FG-GAP"/>
</dbReference>
<keyword evidence="4" id="KW-0326">Glycosidase</keyword>
<evidence type="ECO:0000256" key="5">
    <source>
        <dbReference type="SAM" id="SignalP"/>
    </source>
</evidence>
<feature type="chain" id="PRO_5045102506" evidence="5">
    <location>
        <begin position="25"/>
        <end position="623"/>
    </location>
</feature>
<dbReference type="InterPro" id="IPR006710">
    <property type="entry name" value="Glyco_hydro_43"/>
</dbReference>
<evidence type="ECO:0000256" key="2">
    <source>
        <dbReference type="ARBA" id="ARBA00022729"/>
    </source>
</evidence>
<keyword evidence="2 5" id="KW-0732">Signal</keyword>